<gene>
    <name evidence="7" type="primary">echA6_1</name>
    <name evidence="7" type="ORF">ROTO_00630</name>
</gene>
<comment type="caution">
    <text evidence="7">The sequence shown here is derived from an EMBL/GenBank/DDBJ whole genome shotgun (WGS) entry which is preliminary data.</text>
</comment>
<comment type="pathway">
    <text evidence="1">Lipid metabolism; fatty acid beta-oxidation.</text>
</comment>
<dbReference type="SUPFAM" id="SSF52096">
    <property type="entry name" value="ClpP/crotonase"/>
    <property type="match status" value="1"/>
</dbReference>
<dbReference type="PROSITE" id="PS00166">
    <property type="entry name" value="ENOYL_COA_HYDRATASE"/>
    <property type="match status" value="1"/>
</dbReference>
<dbReference type="Gene3D" id="1.10.12.10">
    <property type="entry name" value="Lyase 2-enoyl-coa Hydratase, Chain A, domain 2"/>
    <property type="match status" value="1"/>
</dbReference>
<dbReference type="Proteomes" id="UP000037046">
    <property type="component" value="Unassembled WGS sequence"/>
</dbReference>
<dbReference type="InterPro" id="IPR014748">
    <property type="entry name" value="Enoyl-CoA_hydra_C"/>
</dbReference>
<name>A0A0L6CZX4_9RHOB</name>
<keyword evidence="8" id="KW-1185">Reference proteome</keyword>
<evidence type="ECO:0000256" key="2">
    <source>
        <dbReference type="ARBA" id="ARBA00005254"/>
    </source>
</evidence>
<evidence type="ECO:0000256" key="5">
    <source>
        <dbReference type="ARBA" id="ARBA00023235"/>
    </source>
</evidence>
<dbReference type="PANTHER" id="PTHR43149">
    <property type="entry name" value="ENOYL-COA HYDRATASE"/>
    <property type="match status" value="1"/>
</dbReference>
<dbReference type="InterPro" id="IPR018376">
    <property type="entry name" value="Enoyl-CoA_hyd/isom_CS"/>
</dbReference>
<dbReference type="STRING" id="74031.SAMN04488077_106224"/>
<dbReference type="UniPathway" id="UPA00659"/>
<dbReference type="CDD" id="cd06558">
    <property type="entry name" value="crotonase-like"/>
    <property type="match status" value="1"/>
</dbReference>
<proteinExistence type="inferred from homology"/>
<dbReference type="PANTHER" id="PTHR43149:SF1">
    <property type="entry name" value="DELTA(3,5)-DELTA(2,4)-DIENOYL-COA ISOMERASE, MITOCHONDRIAL"/>
    <property type="match status" value="1"/>
</dbReference>
<dbReference type="RefSeq" id="WP_050661034.1">
    <property type="nucleotide sequence ID" value="NZ_CP118494.1"/>
</dbReference>
<evidence type="ECO:0000256" key="1">
    <source>
        <dbReference type="ARBA" id="ARBA00005005"/>
    </source>
</evidence>
<keyword evidence="3" id="KW-0276">Fatty acid metabolism</keyword>
<dbReference type="InterPro" id="IPR001753">
    <property type="entry name" value="Enoyl-CoA_hydra/iso"/>
</dbReference>
<accession>A0A0L6CZX4</accession>
<evidence type="ECO:0000256" key="4">
    <source>
        <dbReference type="ARBA" id="ARBA00023098"/>
    </source>
</evidence>
<sequence>MPRVTTEIRDHIAHVTLTRPDKRNAVDPEMAEAIVAAGQALTEADIRAVVLSGEGQSFCAGLDVMSFAALARGDPEALILPRSHGNTNLFQEVAMVWHRLPVPVIAALQGAVYGAGFQLALGADIRIASPEAQLAIMEMKWGLIPDMGGMALLPHLTRSDVIRRLTYTASPIPAAQAEAWGLVTEVSDDSLGAARDLAQEIATRSPSAIRAAKRLIAVAESGAGEDAVLMEESREQAALIGQPDQMEQIAANMAGRVPVFGGNG</sequence>
<keyword evidence="7" id="KW-0456">Lyase</keyword>
<dbReference type="InterPro" id="IPR045002">
    <property type="entry name" value="Ech1-like"/>
</dbReference>
<comment type="similarity">
    <text evidence="2 6">Belongs to the enoyl-CoA hydratase/isomerase family.</text>
</comment>
<dbReference type="Gene3D" id="3.90.226.10">
    <property type="entry name" value="2-enoyl-CoA Hydratase, Chain A, domain 1"/>
    <property type="match status" value="1"/>
</dbReference>
<evidence type="ECO:0000313" key="7">
    <source>
        <dbReference type="EMBL" id="KNX43274.1"/>
    </source>
</evidence>
<dbReference type="OrthoDB" id="9781757at2"/>
<dbReference type="Pfam" id="PF00378">
    <property type="entry name" value="ECH_1"/>
    <property type="match status" value="1"/>
</dbReference>
<dbReference type="InterPro" id="IPR029045">
    <property type="entry name" value="ClpP/crotonase-like_dom_sf"/>
</dbReference>
<evidence type="ECO:0000313" key="8">
    <source>
        <dbReference type="Proteomes" id="UP000037046"/>
    </source>
</evidence>
<dbReference type="NCBIfam" id="NF005699">
    <property type="entry name" value="PRK07509.1"/>
    <property type="match status" value="1"/>
</dbReference>
<keyword evidence="5" id="KW-0413">Isomerase</keyword>
<dbReference type="GO" id="GO:0016853">
    <property type="term" value="F:isomerase activity"/>
    <property type="evidence" value="ECO:0007669"/>
    <property type="project" value="UniProtKB-KW"/>
</dbReference>
<dbReference type="GO" id="GO:0006635">
    <property type="term" value="P:fatty acid beta-oxidation"/>
    <property type="evidence" value="ECO:0007669"/>
    <property type="project" value="UniProtKB-UniPathway"/>
</dbReference>
<dbReference type="EMBL" id="LGVV01000001">
    <property type="protein sequence ID" value="KNX43274.1"/>
    <property type="molecule type" value="Genomic_DNA"/>
</dbReference>
<keyword evidence="4" id="KW-0443">Lipid metabolism</keyword>
<dbReference type="PATRIC" id="fig|74031.6.peg.63"/>
<organism evidence="7 8">
    <name type="scientific">Roseovarius tolerans</name>
    <dbReference type="NCBI Taxonomy" id="74031"/>
    <lineage>
        <taxon>Bacteria</taxon>
        <taxon>Pseudomonadati</taxon>
        <taxon>Pseudomonadota</taxon>
        <taxon>Alphaproteobacteria</taxon>
        <taxon>Rhodobacterales</taxon>
        <taxon>Roseobacteraceae</taxon>
        <taxon>Roseovarius</taxon>
    </lineage>
</organism>
<evidence type="ECO:0000256" key="6">
    <source>
        <dbReference type="RuleBase" id="RU003707"/>
    </source>
</evidence>
<dbReference type="GO" id="GO:0004300">
    <property type="term" value="F:enoyl-CoA hydratase activity"/>
    <property type="evidence" value="ECO:0007669"/>
    <property type="project" value="UniProtKB-EC"/>
</dbReference>
<reference evidence="8" key="1">
    <citation type="submission" date="2015-07" db="EMBL/GenBank/DDBJ databases">
        <title>Draft Genome Sequence of Roseovarius tolerans EL-164, a producer of N-Acylated Alanine Methyl Esters (NAMEs).</title>
        <authorList>
            <person name="Voget S."/>
            <person name="Bruns H."/>
            <person name="Wagner-Doebler I."/>
            <person name="Schulz S."/>
            <person name="Daniel R."/>
        </authorList>
    </citation>
    <scope>NUCLEOTIDE SEQUENCE [LARGE SCALE GENOMIC DNA]</scope>
    <source>
        <strain evidence="8">EL-164</strain>
    </source>
</reference>
<evidence type="ECO:0000256" key="3">
    <source>
        <dbReference type="ARBA" id="ARBA00022832"/>
    </source>
</evidence>
<protein>
    <submittedName>
        <fullName evidence="7">Putative enoyl-CoA hydratase echA6</fullName>
        <ecNumber evidence="7">4.2.1.17</ecNumber>
    </submittedName>
</protein>
<dbReference type="EC" id="4.2.1.17" evidence="7"/>
<dbReference type="AlphaFoldDB" id="A0A0L6CZX4"/>